<feature type="domain" description="HTH gntR-type" evidence="4">
    <location>
        <begin position="8"/>
        <end position="76"/>
    </location>
</feature>
<dbReference type="PROSITE" id="PS50949">
    <property type="entry name" value="HTH_GNTR"/>
    <property type="match status" value="1"/>
</dbReference>
<evidence type="ECO:0000256" key="1">
    <source>
        <dbReference type="ARBA" id="ARBA00023015"/>
    </source>
</evidence>
<reference evidence="7 8" key="1">
    <citation type="submission" date="2018-08" db="EMBL/GenBank/DDBJ databases">
        <title>A genome reference for cultivated species of the human gut microbiota.</title>
        <authorList>
            <person name="Zou Y."/>
            <person name="Xue W."/>
            <person name="Luo G."/>
        </authorList>
    </citation>
    <scope>NUCLEOTIDE SEQUENCE [LARGE SCALE GENOMIC DNA]</scope>
    <source>
        <strain evidence="5 8">AF14-18</strain>
        <strain evidence="6 7">AM35-14</strain>
    </source>
</reference>
<dbReference type="Proteomes" id="UP000284543">
    <property type="component" value="Unassembled WGS sequence"/>
</dbReference>
<accession>A0A414AVL6</accession>
<evidence type="ECO:0000256" key="2">
    <source>
        <dbReference type="ARBA" id="ARBA00023125"/>
    </source>
</evidence>
<sequence length="241" mass="27313">MKNLNVSMPLYYQIVSDIKAKIEEGILAPGDKLPTENTLSRTYQVSRVTVRNALNALVETKLVERQPNRGYFVAKLRESVTSHKGFSLYDDLVAAGYTPGSKILSMTTESCGSRLASIFGCDPEDLVIVIHRIRLADQVPFAEEVNYLPSWIFEGINPWEMETKSLIEIMETQFGVKIAYSMQTLKAKVPTKEQKEILNLTSNAPHLSIRSKVYDKSGKVVKYTKVFFRTDIVEYSFVWTV</sequence>
<evidence type="ECO:0000313" key="8">
    <source>
        <dbReference type="Proteomes" id="UP000284543"/>
    </source>
</evidence>
<dbReference type="CDD" id="cd07377">
    <property type="entry name" value="WHTH_GntR"/>
    <property type="match status" value="1"/>
</dbReference>
<dbReference type="EMBL" id="QRZM01000007">
    <property type="protein sequence ID" value="RGV74534.1"/>
    <property type="molecule type" value="Genomic_DNA"/>
</dbReference>
<name>A0A414AVL6_9FIRM</name>
<dbReference type="PANTHER" id="PTHR44846">
    <property type="entry name" value="MANNOSYL-D-GLYCERATE TRANSPORT/METABOLISM SYSTEM REPRESSOR MNGR-RELATED"/>
    <property type="match status" value="1"/>
</dbReference>
<dbReference type="InterPro" id="IPR000524">
    <property type="entry name" value="Tscrpt_reg_HTH_GntR"/>
</dbReference>
<dbReference type="InterPro" id="IPR036390">
    <property type="entry name" value="WH_DNA-bd_sf"/>
</dbReference>
<keyword evidence="1" id="KW-0805">Transcription regulation</keyword>
<dbReference type="PRINTS" id="PR00035">
    <property type="entry name" value="HTHGNTR"/>
</dbReference>
<dbReference type="RefSeq" id="WP_118019064.1">
    <property type="nucleotide sequence ID" value="NZ_CAUFHZ010000027.1"/>
</dbReference>
<dbReference type="GO" id="GO:0045892">
    <property type="term" value="P:negative regulation of DNA-templated transcription"/>
    <property type="evidence" value="ECO:0007669"/>
    <property type="project" value="TreeGrafter"/>
</dbReference>
<evidence type="ECO:0000313" key="6">
    <source>
        <dbReference type="EMBL" id="RHC55768.1"/>
    </source>
</evidence>
<comment type="caution">
    <text evidence="6">The sequence shown here is derived from an EMBL/GenBank/DDBJ whole genome shotgun (WGS) entry which is preliminary data.</text>
</comment>
<evidence type="ECO:0000259" key="4">
    <source>
        <dbReference type="PROSITE" id="PS50949"/>
    </source>
</evidence>
<evidence type="ECO:0000256" key="3">
    <source>
        <dbReference type="ARBA" id="ARBA00023163"/>
    </source>
</evidence>
<evidence type="ECO:0000313" key="7">
    <source>
        <dbReference type="Proteomes" id="UP000283975"/>
    </source>
</evidence>
<evidence type="ECO:0000313" key="5">
    <source>
        <dbReference type="EMBL" id="RGV74534.1"/>
    </source>
</evidence>
<dbReference type="PANTHER" id="PTHR44846:SF1">
    <property type="entry name" value="MANNOSYL-D-GLYCERATE TRANSPORT_METABOLISM SYSTEM REPRESSOR MNGR-RELATED"/>
    <property type="match status" value="1"/>
</dbReference>
<dbReference type="Pfam" id="PF00392">
    <property type="entry name" value="GntR"/>
    <property type="match status" value="1"/>
</dbReference>
<dbReference type="SMART" id="SM00866">
    <property type="entry name" value="UTRA"/>
    <property type="match status" value="1"/>
</dbReference>
<dbReference type="SMART" id="SM00345">
    <property type="entry name" value="HTH_GNTR"/>
    <property type="match status" value="1"/>
</dbReference>
<protein>
    <submittedName>
        <fullName evidence="6">GntR family transcriptional regulator</fullName>
    </submittedName>
</protein>
<dbReference type="InterPro" id="IPR036388">
    <property type="entry name" value="WH-like_DNA-bd_sf"/>
</dbReference>
<dbReference type="Proteomes" id="UP000283975">
    <property type="component" value="Unassembled WGS sequence"/>
</dbReference>
<dbReference type="AlphaFoldDB" id="A0A414AVL6"/>
<dbReference type="Gene3D" id="1.10.10.10">
    <property type="entry name" value="Winged helix-like DNA-binding domain superfamily/Winged helix DNA-binding domain"/>
    <property type="match status" value="1"/>
</dbReference>
<gene>
    <name evidence="6" type="ORF">DW839_13115</name>
    <name evidence="5" type="ORF">DWW02_17915</name>
</gene>
<dbReference type="InterPro" id="IPR050679">
    <property type="entry name" value="Bact_HTH_transcr_reg"/>
</dbReference>
<dbReference type="EMBL" id="QSHZ01000012">
    <property type="protein sequence ID" value="RHC55768.1"/>
    <property type="molecule type" value="Genomic_DNA"/>
</dbReference>
<dbReference type="SUPFAM" id="SSF46785">
    <property type="entry name" value="Winged helix' DNA-binding domain"/>
    <property type="match status" value="1"/>
</dbReference>
<dbReference type="InterPro" id="IPR028978">
    <property type="entry name" value="Chorismate_lyase_/UTRA_dom_sf"/>
</dbReference>
<dbReference type="InterPro" id="IPR011663">
    <property type="entry name" value="UTRA"/>
</dbReference>
<dbReference type="GO" id="GO:0003677">
    <property type="term" value="F:DNA binding"/>
    <property type="evidence" value="ECO:0007669"/>
    <property type="project" value="UniProtKB-KW"/>
</dbReference>
<dbReference type="GO" id="GO:0003700">
    <property type="term" value="F:DNA-binding transcription factor activity"/>
    <property type="evidence" value="ECO:0007669"/>
    <property type="project" value="InterPro"/>
</dbReference>
<dbReference type="Gene3D" id="3.40.1410.10">
    <property type="entry name" value="Chorismate lyase-like"/>
    <property type="match status" value="1"/>
</dbReference>
<dbReference type="SUPFAM" id="SSF64288">
    <property type="entry name" value="Chorismate lyase-like"/>
    <property type="match status" value="1"/>
</dbReference>
<organism evidence="6 7">
    <name type="scientific">Enterocloster bolteae</name>
    <dbReference type="NCBI Taxonomy" id="208479"/>
    <lineage>
        <taxon>Bacteria</taxon>
        <taxon>Bacillati</taxon>
        <taxon>Bacillota</taxon>
        <taxon>Clostridia</taxon>
        <taxon>Lachnospirales</taxon>
        <taxon>Lachnospiraceae</taxon>
        <taxon>Enterocloster</taxon>
    </lineage>
</organism>
<keyword evidence="2" id="KW-0238">DNA-binding</keyword>
<dbReference type="Pfam" id="PF07702">
    <property type="entry name" value="UTRA"/>
    <property type="match status" value="1"/>
</dbReference>
<proteinExistence type="predicted"/>
<keyword evidence="3" id="KW-0804">Transcription</keyword>